<sequence length="113" mass="12689">MKEHCLSDNRSFQDIQLQTGSGRIFFLGKAYLIGSHLGKMKNKGLPEMEFGYRKDLFGKGWFGHGKIVQVCLKGIGYFNGLNSCSKRSKDITRGSACTTLTKTFSDNRKQKTV</sequence>
<gene>
    <name evidence="1" type="ORF">METZ01_LOCUS386620</name>
</gene>
<evidence type="ECO:0000313" key="1">
    <source>
        <dbReference type="EMBL" id="SVD33766.1"/>
    </source>
</evidence>
<dbReference type="EMBL" id="UINC01144328">
    <property type="protein sequence ID" value="SVD33766.1"/>
    <property type="molecule type" value="Genomic_DNA"/>
</dbReference>
<proteinExistence type="predicted"/>
<organism evidence="1">
    <name type="scientific">marine metagenome</name>
    <dbReference type="NCBI Taxonomy" id="408172"/>
    <lineage>
        <taxon>unclassified sequences</taxon>
        <taxon>metagenomes</taxon>
        <taxon>ecological metagenomes</taxon>
    </lineage>
</organism>
<name>A0A382UHL6_9ZZZZ</name>
<reference evidence="1" key="1">
    <citation type="submission" date="2018-05" db="EMBL/GenBank/DDBJ databases">
        <authorList>
            <person name="Lanie J.A."/>
            <person name="Ng W.-L."/>
            <person name="Kazmierczak K.M."/>
            <person name="Andrzejewski T.M."/>
            <person name="Davidsen T.M."/>
            <person name="Wayne K.J."/>
            <person name="Tettelin H."/>
            <person name="Glass J.I."/>
            <person name="Rusch D."/>
            <person name="Podicherti R."/>
            <person name="Tsui H.-C.T."/>
            <person name="Winkler M.E."/>
        </authorList>
    </citation>
    <scope>NUCLEOTIDE SEQUENCE</scope>
</reference>
<dbReference type="AlphaFoldDB" id="A0A382UHL6"/>
<protein>
    <submittedName>
        <fullName evidence="1">Uncharacterized protein</fullName>
    </submittedName>
</protein>
<accession>A0A382UHL6</accession>